<protein>
    <submittedName>
        <fullName evidence="2">Uncharacterized protein</fullName>
    </submittedName>
</protein>
<feature type="region of interest" description="Disordered" evidence="1">
    <location>
        <begin position="113"/>
        <end position="148"/>
    </location>
</feature>
<evidence type="ECO:0000313" key="3">
    <source>
        <dbReference type="Proteomes" id="UP000070544"/>
    </source>
</evidence>
<evidence type="ECO:0000313" key="2">
    <source>
        <dbReference type="EMBL" id="KXS14420.1"/>
    </source>
</evidence>
<feature type="compositionally biased region" description="Basic and acidic residues" evidence="1">
    <location>
        <begin position="121"/>
        <end position="140"/>
    </location>
</feature>
<dbReference type="AlphaFoldDB" id="A0A139ACC2"/>
<gene>
    <name evidence="2" type="ORF">M427DRAFT_33111</name>
</gene>
<sequence>MNDLGWNGFKPGSAAKDIIKLFSLHLSSSVPALRIALRNRFTYRLKEDVLLVYQSYSLLSYSPEDYLPPMFYIIFPDGLRIEEMSTSCTATEWASTTCSPKDRARIALNKRWRPLSVCPPPKEKPSGTRARKDGQKDKRNEKRKRVQY</sequence>
<dbReference type="EMBL" id="KQ965769">
    <property type="protein sequence ID" value="KXS14420.1"/>
    <property type="molecule type" value="Genomic_DNA"/>
</dbReference>
<reference evidence="2 3" key="1">
    <citation type="journal article" date="2015" name="Genome Biol. Evol.">
        <title>Phylogenomic analyses indicate that early fungi evolved digesting cell walls of algal ancestors of land plants.</title>
        <authorList>
            <person name="Chang Y."/>
            <person name="Wang S."/>
            <person name="Sekimoto S."/>
            <person name="Aerts A.L."/>
            <person name="Choi C."/>
            <person name="Clum A."/>
            <person name="LaButti K.M."/>
            <person name="Lindquist E.A."/>
            <person name="Yee Ngan C."/>
            <person name="Ohm R.A."/>
            <person name="Salamov A.A."/>
            <person name="Grigoriev I.V."/>
            <person name="Spatafora J.W."/>
            <person name="Berbee M.L."/>
        </authorList>
    </citation>
    <scope>NUCLEOTIDE SEQUENCE [LARGE SCALE GENOMIC DNA]</scope>
    <source>
        <strain evidence="2 3">JEL478</strain>
    </source>
</reference>
<dbReference type="Proteomes" id="UP000070544">
    <property type="component" value="Unassembled WGS sequence"/>
</dbReference>
<evidence type="ECO:0000256" key="1">
    <source>
        <dbReference type="SAM" id="MobiDB-lite"/>
    </source>
</evidence>
<keyword evidence="3" id="KW-1185">Reference proteome</keyword>
<name>A0A139ACC2_GONPJ</name>
<proteinExistence type="predicted"/>
<organism evidence="2 3">
    <name type="scientific">Gonapodya prolifera (strain JEL478)</name>
    <name type="common">Monoblepharis prolifera</name>
    <dbReference type="NCBI Taxonomy" id="1344416"/>
    <lineage>
        <taxon>Eukaryota</taxon>
        <taxon>Fungi</taxon>
        <taxon>Fungi incertae sedis</taxon>
        <taxon>Chytridiomycota</taxon>
        <taxon>Chytridiomycota incertae sedis</taxon>
        <taxon>Monoblepharidomycetes</taxon>
        <taxon>Monoblepharidales</taxon>
        <taxon>Gonapodyaceae</taxon>
        <taxon>Gonapodya</taxon>
    </lineage>
</organism>
<accession>A0A139ACC2</accession>